<organism evidence="11 12">
    <name type="scientific">Methanoculleus palmolei</name>
    <dbReference type="NCBI Taxonomy" id="72612"/>
    <lineage>
        <taxon>Archaea</taxon>
        <taxon>Methanobacteriati</taxon>
        <taxon>Methanobacteriota</taxon>
        <taxon>Stenosarchaea group</taxon>
        <taxon>Methanomicrobia</taxon>
        <taxon>Methanomicrobiales</taxon>
        <taxon>Methanomicrobiaceae</taxon>
        <taxon>Methanoculleus</taxon>
    </lineage>
</organism>
<evidence type="ECO:0000256" key="5">
    <source>
        <dbReference type="ARBA" id="ARBA00022642"/>
    </source>
</evidence>
<comment type="cofactor">
    <cofactor evidence="10">
        <name>[4Fe-4S] cluster</name>
        <dbReference type="ChEBI" id="CHEBI:49883"/>
    </cofactor>
    <text evidence="10">Binds 1 [4Fe-4S] cluster per subunit.</text>
</comment>
<dbReference type="SUPFAM" id="SSF142754">
    <property type="entry name" value="NadA-like"/>
    <property type="match status" value="1"/>
</dbReference>
<comment type="subcellular location">
    <subcellularLocation>
        <location evidence="10">Cytoplasm</location>
    </subcellularLocation>
</comment>
<dbReference type="InterPro" id="IPR023066">
    <property type="entry name" value="Quinolinate_synth_type2"/>
</dbReference>
<dbReference type="GO" id="GO:0009435">
    <property type="term" value="P:NAD+ biosynthetic process"/>
    <property type="evidence" value="ECO:0007669"/>
    <property type="project" value="UniProtKB-UniRule"/>
</dbReference>
<feature type="binding site" evidence="10">
    <location>
        <position position="241"/>
    </location>
    <ligand>
        <name>iminosuccinate</name>
        <dbReference type="ChEBI" id="CHEBI:77875"/>
    </ligand>
</feature>
<dbReference type="InterPro" id="IPR036094">
    <property type="entry name" value="NadA_sf"/>
</dbReference>
<evidence type="ECO:0000256" key="8">
    <source>
        <dbReference type="ARBA" id="ARBA00023004"/>
    </source>
</evidence>
<evidence type="ECO:0000256" key="9">
    <source>
        <dbReference type="ARBA" id="ARBA00023014"/>
    </source>
</evidence>
<dbReference type="Pfam" id="PF02445">
    <property type="entry name" value="NadA"/>
    <property type="match status" value="1"/>
</dbReference>
<dbReference type="PANTHER" id="PTHR30573">
    <property type="entry name" value="QUINOLINATE SYNTHETASE A"/>
    <property type="match status" value="1"/>
</dbReference>
<dbReference type="GO" id="GO:0008987">
    <property type="term" value="F:quinolinate synthetase A activity"/>
    <property type="evidence" value="ECO:0007669"/>
    <property type="project" value="UniProtKB-UniRule"/>
</dbReference>
<evidence type="ECO:0000256" key="2">
    <source>
        <dbReference type="ARBA" id="ARBA00012669"/>
    </source>
</evidence>
<keyword evidence="9 10" id="KW-0411">Iron-sulfur</keyword>
<comment type="catalytic activity">
    <reaction evidence="10">
        <text>iminosuccinate + dihydroxyacetone phosphate = quinolinate + phosphate + 2 H2O + H(+)</text>
        <dbReference type="Rhea" id="RHEA:25888"/>
        <dbReference type="ChEBI" id="CHEBI:15377"/>
        <dbReference type="ChEBI" id="CHEBI:15378"/>
        <dbReference type="ChEBI" id="CHEBI:29959"/>
        <dbReference type="ChEBI" id="CHEBI:43474"/>
        <dbReference type="ChEBI" id="CHEBI:57642"/>
        <dbReference type="ChEBI" id="CHEBI:77875"/>
        <dbReference type="EC" id="2.5.1.72"/>
    </reaction>
</comment>
<proteinExistence type="inferred from homology"/>
<dbReference type="FunFam" id="3.40.50.10800:FF:000003">
    <property type="entry name" value="Quinolinate synthase A"/>
    <property type="match status" value="1"/>
</dbReference>
<dbReference type="GO" id="GO:0046872">
    <property type="term" value="F:metal ion binding"/>
    <property type="evidence" value="ECO:0007669"/>
    <property type="project" value="UniProtKB-KW"/>
</dbReference>
<gene>
    <name evidence="10 11" type="primary">nadA</name>
    <name evidence="11" type="ORF">R6Y95_06395</name>
</gene>
<protein>
    <recommendedName>
        <fullName evidence="2 10">Quinolinate synthase</fullName>
        <ecNumber evidence="2 10">2.5.1.72</ecNumber>
    </recommendedName>
</protein>
<keyword evidence="5 10" id="KW-0662">Pyridine nucleotide biosynthesis</keyword>
<evidence type="ECO:0000256" key="6">
    <source>
        <dbReference type="ARBA" id="ARBA00022679"/>
    </source>
</evidence>
<feature type="binding site" evidence="10">
    <location>
        <position position="156"/>
    </location>
    <ligand>
        <name>iminosuccinate</name>
        <dbReference type="ChEBI" id="CHEBI:77875"/>
    </ligand>
</feature>
<keyword evidence="7 10" id="KW-0479">Metal-binding</keyword>
<dbReference type="Gene3D" id="3.40.50.10800">
    <property type="entry name" value="NadA-like"/>
    <property type="match status" value="3"/>
</dbReference>
<dbReference type="HAMAP" id="MF_00568">
    <property type="entry name" value="NadA_type2"/>
    <property type="match status" value="1"/>
</dbReference>
<evidence type="ECO:0000256" key="7">
    <source>
        <dbReference type="ARBA" id="ARBA00022723"/>
    </source>
</evidence>
<evidence type="ECO:0000256" key="1">
    <source>
        <dbReference type="ARBA" id="ARBA00005065"/>
    </source>
</evidence>
<comment type="pathway">
    <text evidence="1 10">Cofactor biosynthesis; NAD(+) biosynthesis; quinolinate from iminoaspartate: step 1/1.</text>
</comment>
<keyword evidence="12" id="KW-1185">Reference proteome</keyword>
<keyword evidence="8 10" id="KW-0408">Iron</keyword>
<evidence type="ECO:0000313" key="12">
    <source>
        <dbReference type="Proteomes" id="UP001626603"/>
    </source>
</evidence>
<keyword evidence="6 10" id="KW-0808">Transferase</keyword>
<comment type="function">
    <text evidence="10">Catalyzes the condensation of iminoaspartate with dihydroxyacetone phosphate to form quinolinate.</text>
</comment>
<dbReference type="AlphaFoldDB" id="A0ABD8A7G8"/>
<dbReference type="NCBIfam" id="NF006879">
    <property type="entry name" value="PRK09375.1-4"/>
    <property type="match status" value="1"/>
</dbReference>
<dbReference type="EC" id="2.5.1.72" evidence="2 10"/>
<dbReference type="Proteomes" id="UP001626603">
    <property type="component" value="Chromosome"/>
</dbReference>
<accession>A0ABD8A7G8</accession>
<feature type="binding site" evidence="10">
    <location>
        <begin position="139"/>
        <end position="141"/>
    </location>
    <ligand>
        <name>iminosuccinate</name>
        <dbReference type="ChEBI" id="CHEBI:77875"/>
    </ligand>
</feature>
<feature type="binding site" evidence="10">
    <location>
        <position position="68"/>
    </location>
    <ligand>
        <name>iminosuccinate</name>
        <dbReference type="ChEBI" id="CHEBI:77875"/>
    </ligand>
</feature>
<evidence type="ECO:0000313" key="11">
    <source>
        <dbReference type="EMBL" id="WOX55100.1"/>
    </source>
</evidence>
<feature type="binding site" evidence="10">
    <location>
        <position position="113"/>
    </location>
    <ligand>
        <name>[4Fe-4S] cluster</name>
        <dbReference type="ChEBI" id="CHEBI:49883"/>
    </ligand>
</feature>
<feature type="binding site" evidence="10">
    <location>
        <position position="286"/>
    </location>
    <ligand>
        <name>[4Fe-4S] cluster</name>
        <dbReference type="ChEBI" id="CHEBI:49883"/>
    </ligand>
</feature>
<feature type="binding site" evidence="10">
    <location>
        <position position="51"/>
    </location>
    <ligand>
        <name>iminosuccinate</name>
        <dbReference type="ChEBI" id="CHEBI:77875"/>
    </ligand>
</feature>
<feature type="binding site" evidence="10">
    <location>
        <begin position="224"/>
        <end position="226"/>
    </location>
    <ligand>
        <name>iminosuccinate</name>
        <dbReference type="ChEBI" id="CHEBI:77875"/>
    </ligand>
</feature>
<comment type="similarity">
    <text evidence="10">Belongs to the quinolinate synthase family. Type 2 subfamily.</text>
</comment>
<reference evidence="11 12" key="1">
    <citation type="submission" date="2023-10" db="EMBL/GenBank/DDBJ databases">
        <title>The complete genome sequence of Methanoculleus palmolei DSM 4273.</title>
        <authorList>
            <person name="Lai S.-J."/>
            <person name="You Y.-T."/>
            <person name="Chen S.-C."/>
        </authorList>
    </citation>
    <scope>NUCLEOTIDE SEQUENCE [LARGE SCALE GENOMIC DNA]</scope>
    <source>
        <strain evidence="11 12">DSM 4273</strain>
    </source>
</reference>
<dbReference type="GO" id="GO:0051539">
    <property type="term" value="F:4 iron, 4 sulfur cluster binding"/>
    <property type="evidence" value="ECO:0007669"/>
    <property type="project" value="UniProtKB-KW"/>
</dbReference>
<dbReference type="GO" id="GO:0005737">
    <property type="term" value="C:cytoplasm"/>
    <property type="evidence" value="ECO:0007669"/>
    <property type="project" value="UniProtKB-SubCell"/>
</dbReference>
<evidence type="ECO:0000256" key="3">
    <source>
        <dbReference type="ARBA" id="ARBA00022485"/>
    </source>
</evidence>
<dbReference type="EMBL" id="CP137641">
    <property type="protein sequence ID" value="WOX55100.1"/>
    <property type="molecule type" value="Genomic_DNA"/>
</dbReference>
<sequence length="329" mass="35784">MLSVHRDNSCEQDYTLTRRGCDTIPSTSLDQTLIERIAELKEEQNAVILAHNYQVPAVQEAADLVGDSLELARAAATIDTDVIVFCGVDFMAETAAILSPEKTVLLPAIDACCPMAEMVTAGEVRVLRERFPEAAVVAYVNTSAAVKAESDICCTSANAVAVVESLAAEQVIFLPDRNLGRYVARFTKKKILPWEGYCIVHDRMTADEVTAARRAHPGAEVLVHPECPPGVIDLADHVFSTSGMVRHACASPGREFVIGTEVGLLHQLEKRCPGKMFYPLSSRAVCVNMKKTGLPEVLAALEHLEPRVLVPEDIAARARVAIERMLNLP</sequence>
<dbReference type="NCBIfam" id="TIGR00550">
    <property type="entry name" value="nadA"/>
    <property type="match status" value="1"/>
</dbReference>
<dbReference type="PANTHER" id="PTHR30573:SF0">
    <property type="entry name" value="QUINOLINATE SYNTHASE, CHLOROPLASTIC"/>
    <property type="match status" value="1"/>
</dbReference>
<evidence type="ECO:0000256" key="10">
    <source>
        <dbReference type="HAMAP-Rule" id="MF_00568"/>
    </source>
</evidence>
<dbReference type="NCBIfam" id="NF006878">
    <property type="entry name" value="PRK09375.1-2"/>
    <property type="match status" value="1"/>
</dbReference>
<name>A0ABD8A7G8_9EURY</name>
<keyword evidence="3 10" id="KW-0004">4Fe-4S</keyword>
<feature type="binding site" evidence="10">
    <location>
        <position position="198"/>
    </location>
    <ligand>
        <name>[4Fe-4S] cluster</name>
        <dbReference type="ChEBI" id="CHEBI:49883"/>
    </ligand>
</feature>
<evidence type="ECO:0000256" key="4">
    <source>
        <dbReference type="ARBA" id="ARBA00022490"/>
    </source>
</evidence>
<dbReference type="InterPro" id="IPR003473">
    <property type="entry name" value="NadA"/>
</dbReference>
<keyword evidence="4 10" id="KW-0963">Cytoplasm</keyword>